<keyword evidence="1" id="KW-0812">Transmembrane</keyword>
<dbReference type="RefSeq" id="WP_232245995.1">
    <property type="nucleotide sequence ID" value="NZ_CAMITG010000009.1"/>
</dbReference>
<feature type="transmembrane region" description="Helical" evidence="1">
    <location>
        <begin position="166"/>
        <end position="185"/>
    </location>
</feature>
<organism evidence="2 3">
    <name type="scientific">Serratia plymuthica</name>
    <dbReference type="NCBI Taxonomy" id="82996"/>
    <lineage>
        <taxon>Bacteria</taxon>
        <taxon>Pseudomonadati</taxon>
        <taxon>Pseudomonadota</taxon>
        <taxon>Gammaproteobacteria</taxon>
        <taxon>Enterobacterales</taxon>
        <taxon>Yersiniaceae</taxon>
        <taxon>Serratia</taxon>
    </lineage>
</organism>
<dbReference type="EMBL" id="LS483469">
    <property type="protein sequence ID" value="SQI42437.1"/>
    <property type="molecule type" value="Genomic_DNA"/>
</dbReference>
<name>A0A2X4URI8_SERPL</name>
<protein>
    <submittedName>
        <fullName evidence="2">Uncharacterized protein</fullName>
    </submittedName>
</protein>
<keyword evidence="1" id="KW-1133">Transmembrane helix</keyword>
<dbReference type="Proteomes" id="UP000248897">
    <property type="component" value="Chromosome 1"/>
</dbReference>
<sequence>MEKAKTMKSLENDIAVELLERSKLYFEYQETQYAAALDRIRKLEEKGLKVFASLSVIVTAFILIVRFTAALLLNQKFAALNMLTCVAGFFTFLCLCSAWSFVFRAVLLKDIPKLPTNHQKMESVFLDNPRDSTYVGLAKQYSKATLKIEETHGDKAKLIGLSFREMAFTAWSFLVFVILVVALAFCNSGG</sequence>
<evidence type="ECO:0000313" key="3">
    <source>
        <dbReference type="Proteomes" id="UP000248897"/>
    </source>
</evidence>
<gene>
    <name evidence="2" type="ORF">NCTC12961_03644</name>
</gene>
<keyword evidence="1" id="KW-0472">Membrane</keyword>
<evidence type="ECO:0000256" key="1">
    <source>
        <dbReference type="SAM" id="Phobius"/>
    </source>
</evidence>
<accession>A0A2X4URI8</accession>
<feature type="transmembrane region" description="Helical" evidence="1">
    <location>
        <begin position="79"/>
        <end position="103"/>
    </location>
</feature>
<dbReference type="AlphaFoldDB" id="A0A2X4URI8"/>
<proteinExistence type="predicted"/>
<reference evidence="2 3" key="1">
    <citation type="submission" date="2018-06" db="EMBL/GenBank/DDBJ databases">
        <authorList>
            <consortium name="Pathogen Informatics"/>
            <person name="Doyle S."/>
        </authorList>
    </citation>
    <scope>NUCLEOTIDE SEQUENCE [LARGE SCALE GENOMIC DNA]</scope>
    <source>
        <strain evidence="2 3">NCTC12961</strain>
    </source>
</reference>
<evidence type="ECO:0000313" key="2">
    <source>
        <dbReference type="EMBL" id="SQI42437.1"/>
    </source>
</evidence>
<feature type="transmembrane region" description="Helical" evidence="1">
    <location>
        <begin position="50"/>
        <end position="73"/>
    </location>
</feature>